<dbReference type="PROSITE" id="PS51084">
    <property type="entry name" value="HIT_2"/>
    <property type="match status" value="1"/>
</dbReference>
<evidence type="ECO:0000313" key="3">
    <source>
        <dbReference type="EMBL" id="CEA02291.1"/>
    </source>
</evidence>
<dbReference type="PATRIC" id="fig|1461581.3.peg.692"/>
<dbReference type="EMBL" id="LM997413">
    <property type="protein sequence ID" value="CEA02291.1"/>
    <property type="molecule type" value="Genomic_DNA"/>
</dbReference>
<accession>A0A078MC61</accession>
<dbReference type="PIRSF" id="PIRSF000714">
    <property type="entry name" value="HIT"/>
    <property type="match status" value="1"/>
</dbReference>
<evidence type="ECO:0000259" key="2">
    <source>
        <dbReference type="PROSITE" id="PS51084"/>
    </source>
</evidence>
<name>A0A078MC61_9PSED</name>
<dbReference type="InterPro" id="IPR036265">
    <property type="entry name" value="HIT-like_sf"/>
</dbReference>
<dbReference type="InterPro" id="IPR026026">
    <property type="entry name" value="HIT_Hint"/>
</dbReference>
<dbReference type="SUPFAM" id="SSF54197">
    <property type="entry name" value="HIT-like"/>
    <property type="match status" value="1"/>
</dbReference>
<evidence type="ECO:0000256" key="1">
    <source>
        <dbReference type="PROSITE-ProRule" id="PRU00464"/>
    </source>
</evidence>
<dbReference type="Pfam" id="PF01230">
    <property type="entry name" value="HIT"/>
    <property type="match status" value="1"/>
</dbReference>
<dbReference type="AlphaFoldDB" id="A0A078MC61"/>
<reference evidence="3" key="1">
    <citation type="submission" date="2014-07" db="EMBL/GenBank/DDBJ databases">
        <authorList>
            <person name="Urmite Genomes Urmite Genomes"/>
        </authorList>
    </citation>
    <scope>NUCLEOTIDE SEQUENCE</scope>
    <source>
        <strain evidence="3">12M76_air</strain>
    </source>
</reference>
<gene>
    <name evidence="3" type="ORF">BN1049_00708</name>
</gene>
<organism evidence="3">
    <name type="scientific">Pseudomonas saudimassiliensis</name>
    <dbReference type="NCBI Taxonomy" id="1461581"/>
    <lineage>
        <taxon>Bacteria</taxon>
        <taxon>Pseudomonadati</taxon>
        <taxon>Pseudomonadota</taxon>
        <taxon>Gammaproteobacteria</taxon>
        <taxon>Pseudomonadales</taxon>
        <taxon>Pseudomonadaceae</taxon>
        <taxon>Pseudomonas</taxon>
    </lineage>
</organism>
<feature type="domain" description="HIT" evidence="2">
    <location>
        <begin position="35"/>
        <end position="103"/>
    </location>
</feature>
<dbReference type="Gene3D" id="3.30.428.10">
    <property type="entry name" value="HIT-like"/>
    <property type="match status" value="1"/>
</dbReference>
<dbReference type="GO" id="GO:0003824">
    <property type="term" value="F:catalytic activity"/>
    <property type="evidence" value="ECO:0007669"/>
    <property type="project" value="InterPro"/>
</dbReference>
<dbReference type="RefSeq" id="WP_044498344.1">
    <property type="nucleotide sequence ID" value="NZ_LK391969.1"/>
</dbReference>
<sequence>MYSLHPQLVNDGIWIGDFPLCALLLINDAQYPWFVLVPRREDVAEIFQLDQADRQQLLDESCLLAEALKDAFSAHKINIAALGNMVPQLHVHHVVRYRHDPAWPAPVWGKLPAVPYTEEQLHNCVRRLQTVLSSNFDYAERFK</sequence>
<comment type="caution">
    <text evidence="1">Lacks conserved residue(s) required for the propagation of feature annotation.</text>
</comment>
<dbReference type="OrthoDB" id="9799145at2"/>
<proteinExistence type="predicted"/>
<protein>
    <submittedName>
        <fullName evidence="3">Histidine triad (HIT) protein</fullName>
    </submittedName>
</protein>
<dbReference type="InterPro" id="IPR011146">
    <property type="entry name" value="HIT-like"/>
</dbReference>
<dbReference type="EMBL" id="LK391969">
    <property type="protein sequence ID" value="CEF25791.1"/>
    <property type="molecule type" value="Genomic_DNA"/>
</dbReference>